<dbReference type="FunFam" id="2.60.40.10:FF:000049">
    <property type="entry name" value="Leukocyte immunoglobulin-like receptor subfamily B member 1"/>
    <property type="match status" value="1"/>
</dbReference>
<sequence>VSLVSLAQLSRSWIWGKSIQETLPAGPCITELSYPKPNISLRPSVGVALGGAVTVRCECRCPGARVLLYKAGAVGVWRARDSAGDVVEFSIRNVSQRDAGSYSCQYSTKWDPPVWSEPSDPVELVITGEGPGSASLLPAPHPARPSRGGGGALHLWDTQITISAPPPTPMDTGSIPAGGTDSTQPGAAPAPTRPGSTGPRVANPPGLAWRLPDSALIFRCLLKAIWEIVIGYLRN</sequence>
<evidence type="ECO:0000256" key="2">
    <source>
        <dbReference type="ARBA" id="ARBA00023157"/>
    </source>
</evidence>
<reference evidence="6" key="1">
    <citation type="submission" date="2025-08" db="UniProtKB">
        <authorList>
            <consortium name="Ensembl"/>
        </authorList>
    </citation>
    <scope>IDENTIFICATION</scope>
</reference>
<evidence type="ECO:0000256" key="4">
    <source>
        <dbReference type="SAM" id="MobiDB-lite"/>
    </source>
</evidence>
<keyword evidence="7" id="KW-1185">Reference proteome</keyword>
<name>A0A674JDA0_9SAUR</name>
<dbReference type="InParanoid" id="A0A674JDA0"/>
<dbReference type="GO" id="GO:0002764">
    <property type="term" value="P:immune response-regulating signaling pathway"/>
    <property type="evidence" value="ECO:0007669"/>
    <property type="project" value="TreeGrafter"/>
</dbReference>
<dbReference type="PANTHER" id="PTHR11738:SF186">
    <property type="entry name" value="OSTEOCLAST-ASSOCIATED IMMUNOGLOBULIN-LIKE RECEPTOR"/>
    <property type="match status" value="1"/>
</dbReference>
<keyword evidence="1" id="KW-0732">Signal</keyword>
<feature type="domain" description="Ig-like" evidence="5">
    <location>
        <begin position="37"/>
        <end position="127"/>
    </location>
</feature>
<dbReference type="SMART" id="SM00409">
    <property type="entry name" value="IG"/>
    <property type="match status" value="1"/>
</dbReference>
<dbReference type="InterPro" id="IPR050412">
    <property type="entry name" value="Ig-like_Receptors_ImmuneReg"/>
</dbReference>
<dbReference type="InterPro" id="IPR013783">
    <property type="entry name" value="Ig-like_fold"/>
</dbReference>
<evidence type="ECO:0000256" key="3">
    <source>
        <dbReference type="ARBA" id="ARBA00023319"/>
    </source>
</evidence>
<dbReference type="AlphaFoldDB" id="A0A674JDA0"/>
<keyword evidence="2" id="KW-1015">Disulfide bond</keyword>
<organism evidence="6 7">
    <name type="scientific">Terrapene triunguis</name>
    <name type="common">Three-toed box turtle</name>
    <dbReference type="NCBI Taxonomy" id="2587831"/>
    <lineage>
        <taxon>Eukaryota</taxon>
        <taxon>Metazoa</taxon>
        <taxon>Chordata</taxon>
        <taxon>Craniata</taxon>
        <taxon>Vertebrata</taxon>
        <taxon>Euteleostomi</taxon>
        <taxon>Archelosauria</taxon>
        <taxon>Testudinata</taxon>
        <taxon>Testudines</taxon>
        <taxon>Cryptodira</taxon>
        <taxon>Durocryptodira</taxon>
        <taxon>Testudinoidea</taxon>
        <taxon>Emydidae</taxon>
        <taxon>Terrapene</taxon>
    </lineage>
</organism>
<dbReference type="SUPFAM" id="SSF48726">
    <property type="entry name" value="Immunoglobulin"/>
    <property type="match status" value="1"/>
</dbReference>
<dbReference type="InterPro" id="IPR007110">
    <property type="entry name" value="Ig-like_dom"/>
</dbReference>
<dbReference type="InterPro" id="IPR036179">
    <property type="entry name" value="Ig-like_dom_sf"/>
</dbReference>
<dbReference type="Pfam" id="PF13895">
    <property type="entry name" value="Ig_2"/>
    <property type="match status" value="1"/>
</dbReference>
<evidence type="ECO:0000313" key="6">
    <source>
        <dbReference type="Ensembl" id="ENSTMTP00000019275.1"/>
    </source>
</evidence>
<feature type="region of interest" description="Disordered" evidence="4">
    <location>
        <begin position="162"/>
        <end position="201"/>
    </location>
</feature>
<evidence type="ECO:0000256" key="1">
    <source>
        <dbReference type="ARBA" id="ARBA00022729"/>
    </source>
</evidence>
<keyword evidence="3" id="KW-0393">Immunoglobulin domain</keyword>
<dbReference type="Gene3D" id="2.60.40.10">
    <property type="entry name" value="Immunoglobulins"/>
    <property type="match status" value="1"/>
</dbReference>
<protein>
    <recommendedName>
        <fullName evidence="5">Ig-like domain-containing protein</fullName>
    </recommendedName>
</protein>
<accession>A0A674JDA0</accession>
<evidence type="ECO:0000259" key="5">
    <source>
        <dbReference type="PROSITE" id="PS50835"/>
    </source>
</evidence>
<evidence type="ECO:0000313" key="7">
    <source>
        <dbReference type="Proteomes" id="UP000472274"/>
    </source>
</evidence>
<dbReference type="InterPro" id="IPR003599">
    <property type="entry name" value="Ig_sub"/>
</dbReference>
<dbReference type="PROSITE" id="PS50835">
    <property type="entry name" value="IG_LIKE"/>
    <property type="match status" value="1"/>
</dbReference>
<dbReference type="GeneTree" id="ENSGT01150000286974"/>
<reference evidence="6" key="2">
    <citation type="submission" date="2025-09" db="UniProtKB">
        <authorList>
            <consortium name="Ensembl"/>
        </authorList>
    </citation>
    <scope>IDENTIFICATION</scope>
</reference>
<dbReference type="Proteomes" id="UP000472274">
    <property type="component" value="Unplaced"/>
</dbReference>
<proteinExistence type="predicted"/>
<dbReference type="PANTHER" id="PTHR11738">
    <property type="entry name" value="MHC CLASS I NK CELL RECEPTOR"/>
    <property type="match status" value="1"/>
</dbReference>
<dbReference type="Ensembl" id="ENSTMTT00000019955.1">
    <property type="protein sequence ID" value="ENSTMTP00000019275.1"/>
    <property type="gene ID" value="ENSTMTG00000014149.1"/>
</dbReference>